<dbReference type="EMBL" id="WWBZ02000016">
    <property type="protein sequence ID" value="KAF4309454.1"/>
    <property type="molecule type" value="Genomic_DNA"/>
</dbReference>
<dbReference type="PANTHER" id="PTHR46411">
    <property type="entry name" value="FAMILY ATPASE, PUTATIVE-RELATED"/>
    <property type="match status" value="1"/>
</dbReference>
<dbReference type="GO" id="GO:0016887">
    <property type="term" value="F:ATP hydrolysis activity"/>
    <property type="evidence" value="ECO:0007669"/>
    <property type="project" value="InterPro"/>
</dbReference>
<name>A0A8H4J027_9PEZI</name>
<feature type="domain" description="ATPase AAA-type core" evidence="2">
    <location>
        <begin position="374"/>
        <end position="472"/>
    </location>
</feature>
<evidence type="ECO:0000259" key="2">
    <source>
        <dbReference type="Pfam" id="PF00004"/>
    </source>
</evidence>
<reference evidence="4" key="1">
    <citation type="submission" date="2020-04" db="EMBL/GenBank/DDBJ databases">
        <title>Genome Assembly and Annotation of Botryosphaeria dothidea sdau 11-99, a Latent Pathogen of Apple Fruit Ring Rot in China.</title>
        <authorList>
            <person name="Yu C."/>
            <person name="Diao Y."/>
            <person name="Lu Q."/>
            <person name="Zhao J."/>
            <person name="Cui S."/>
            <person name="Peng C."/>
            <person name="He B."/>
            <person name="Liu H."/>
        </authorList>
    </citation>
    <scope>NUCLEOTIDE SEQUENCE [LARGE SCALE GENOMIC DNA]</scope>
    <source>
        <strain evidence="4">Sdau11-99</strain>
    </source>
</reference>
<dbReference type="Proteomes" id="UP000572817">
    <property type="component" value="Unassembled WGS sequence"/>
</dbReference>
<dbReference type="InterPro" id="IPR027417">
    <property type="entry name" value="P-loop_NTPase"/>
</dbReference>
<keyword evidence="5" id="KW-1185">Reference proteome</keyword>
<feature type="domain" description="DUF7025" evidence="3">
    <location>
        <begin position="188"/>
        <end position="279"/>
    </location>
</feature>
<dbReference type="OrthoDB" id="10042665at2759"/>
<comment type="caution">
    <text evidence="4">The sequence shown here is derived from an EMBL/GenBank/DDBJ whole genome shotgun (WGS) entry which is preliminary data.</text>
</comment>
<dbReference type="Gene3D" id="3.40.50.300">
    <property type="entry name" value="P-loop containing nucleotide triphosphate hydrolases"/>
    <property type="match status" value="1"/>
</dbReference>
<feature type="compositionally biased region" description="Acidic residues" evidence="1">
    <location>
        <begin position="145"/>
        <end position="155"/>
    </location>
</feature>
<feature type="region of interest" description="Disordered" evidence="1">
    <location>
        <begin position="138"/>
        <end position="164"/>
    </location>
</feature>
<evidence type="ECO:0000256" key="1">
    <source>
        <dbReference type="SAM" id="MobiDB-lite"/>
    </source>
</evidence>
<dbReference type="InterPro" id="IPR003959">
    <property type="entry name" value="ATPase_AAA_core"/>
</dbReference>
<dbReference type="Pfam" id="PF22942">
    <property type="entry name" value="DUF7025"/>
    <property type="match status" value="1"/>
</dbReference>
<dbReference type="InterPro" id="IPR054289">
    <property type="entry name" value="DUF7025"/>
</dbReference>
<dbReference type="PANTHER" id="PTHR46411:SF3">
    <property type="entry name" value="AAA+ ATPASE DOMAIN-CONTAINING PROTEIN"/>
    <property type="match status" value="1"/>
</dbReference>
<sequence length="562" mass="64719">MESGRLSVFQPSTRGNVALMILYEGRSKCHCCINWVEEYPEDLKESAEETSEAKRFAILCRIKKSHGSTKKPLELHSIVIQSPLLKVVLGDVFRGYAGITTTLEEVAFPAPFWEFFFPWEALAAVRDKLESGVQHELASGSQDDLASEAEDEHEDEGQKKPESSALEHTDLLLDMLRSQLGDFHHVAEDLAKNKVARYDFLWTLFPPGELVFSRLFHRDCILEVEKTEYYQEKRVKTYGLHCKFVNWDGEKFGWEESVIEIPEFSGTRPIQDLEAYPVTWRRAAEDVRSNLLERGRKFVSLSGWHHKAYRGIMMIEERVVVDAETFAKHTHSTERLEPLNRDKDKPLRPEDFSDRLHMLCSPTVKAYGLRTKTWVAEEMRTPLYMVSAGELGTSSYDVEKELTKILDLAYRWNAVLLLDESDVFLEQRTSDNLKWNQLVSFFLRMLEYYRGILFLTTNRLSVFGVAFQSRIHLTLHYPELNHASRRSIWKLLLQRVRPSPVLADEDLYAIAKAPMNGRQIKNAVKAAQLLATEKEAVDDQAALTVEHVNIVLRVMPNSHNQA</sequence>
<keyword evidence="4" id="KW-0378">Hydrolase</keyword>
<dbReference type="Pfam" id="PF00004">
    <property type="entry name" value="AAA"/>
    <property type="match status" value="1"/>
</dbReference>
<protein>
    <submittedName>
        <fullName evidence="4">P-loop containing nucleoside triphosphate hydrolase protein</fullName>
    </submittedName>
</protein>
<dbReference type="AlphaFoldDB" id="A0A8H4J027"/>
<proteinExistence type="predicted"/>
<dbReference type="GO" id="GO:0005524">
    <property type="term" value="F:ATP binding"/>
    <property type="evidence" value="ECO:0007669"/>
    <property type="project" value="InterPro"/>
</dbReference>
<gene>
    <name evidence="4" type="ORF">GTA08_BOTSDO03192</name>
</gene>
<organism evidence="4 5">
    <name type="scientific">Botryosphaeria dothidea</name>
    <dbReference type="NCBI Taxonomy" id="55169"/>
    <lineage>
        <taxon>Eukaryota</taxon>
        <taxon>Fungi</taxon>
        <taxon>Dikarya</taxon>
        <taxon>Ascomycota</taxon>
        <taxon>Pezizomycotina</taxon>
        <taxon>Dothideomycetes</taxon>
        <taxon>Dothideomycetes incertae sedis</taxon>
        <taxon>Botryosphaeriales</taxon>
        <taxon>Botryosphaeriaceae</taxon>
        <taxon>Botryosphaeria</taxon>
    </lineage>
</organism>
<evidence type="ECO:0000313" key="5">
    <source>
        <dbReference type="Proteomes" id="UP000572817"/>
    </source>
</evidence>
<accession>A0A8H4J027</accession>
<dbReference type="SUPFAM" id="SSF52540">
    <property type="entry name" value="P-loop containing nucleoside triphosphate hydrolases"/>
    <property type="match status" value="1"/>
</dbReference>
<evidence type="ECO:0000313" key="4">
    <source>
        <dbReference type="EMBL" id="KAF4309454.1"/>
    </source>
</evidence>
<evidence type="ECO:0000259" key="3">
    <source>
        <dbReference type="Pfam" id="PF22942"/>
    </source>
</evidence>